<comment type="subcellular location">
    <subcellularLocation>
        <location evidence="1">Cell inner membrane</location>
        <topology evidence="1">Peripheral membrane protein</topology>
    </subcellularLocation>
</comment>
<keyword evidence="5" id="KW-0547">Nucleotide-binding</keyword>
<dbReference type="Gene3D" id="2.40.50.100">
    <property type="match status" value="1"/>
</dbReference>
<dbReference type="InterPro" id="IPR003439">
    <property type="entry name" value="ABC_transporter-like_ATP-bd"/>
</dbReference>
<dbReference type="AlphaFoldDB" id="A0A2W7C583"/>
<dbReference type="GO" id="GO:0005524">
    <property type="term" value="F:ATP binding"/>
    <property type="evidence" value="ECO:0007669"/>
    <property type="project" value="UniProtKB-KW"/>
</dbReference>
<dbReference type="GO" id="GO:0140359">
    <property type="term" value="F:ABC-type transporter activity"/>
    <property type="evidence" value="ECO:0007669"/>
    <property type="project" value="InterPro"/>
</dbReference>
<proteinExistence type="inferred from homology"/>
<dbReference type="PANTHER" id="PTHR43875">
    <property type="entry name" value="MALTODEXTRIN IMPORT ATP-BINDING PROTEIN MSMX"/>
    <property type="match status" value="1"/>
</dbReference>
<keyword evidence="3" id="KW-0813">Transport</keyword>
<dbReference type="NCBIfam" id="NF008653">
    <property type="entry name" value="PRK11650.1"/>
    <property type="match status" value="1"/>
</dbReference>
<dbReference type="EMBL" id="MZXV01000040">
    <property type="protein sequence ID" value="PZV36988.1"/>
    <property type="molecule type" value="Genomic_DNA"/>
</dbReference>
<evidence type="ECO:0000256" key="1">
    <source>
        <dbReference type="ARBA" id="ARBA00004417"/>
    </source>
</evidence>
<dbReference type="OrthoDB" id="9790614at2"/>
<dbReference type="PANTHER" id="PTHR43875:SF15">
    <property type="entry name" value="TREHALOSE IMPORT ATP-BINDING PROTEIN SUGC"/>
    <property type="match status" value="1"/>
</dbReference>
<dbReference type="GO" id="GO:0016887">
    <property type="term" value="F:ATP hydrolysis activity"/>
    <property type="evidence" value="ECO:0007669"/>
    <property type="project" value="InterPro"/>
</dbReference>
<evidence type="ECO:0000256" key="6">
    <source>
        <dbReference type="ARBA" id="ARBA00022840"/>
    </source>
</evidence>
<dbReference type="InterPro" id="IPR027417">
    <property type="entry name" value="P-loop_NTPase"/>
</dbReference>
<protein>
    <submittedName>
        <fullName evidence="10">Glycerol-3-phosphate ABC transporter ATP-binding protein</fullName>
    </submittedName>
</protein>
<evidence type="ECO:0000256" key="4">
    <source>
        <dbReference type="ARBA" id="ARBA00022475"/>
    </source>
</evidence>
<evidence type="ECO:0000259" key="9">
    <source>
        <dbReference type="PROSITE" id="PS50893"/>
    </source>
</evidence>
<keyword evidence="4" id="KW-1003">Cell membrane</keyword>
<dbReference type="Pfam" id="PF17912">
    <property type="entry name" value="OB_MalK"/>
    <property type="match status" value="1"/>
</dbReference>
<dbReference type="InterPro" id="IPR017871">
    <property type="entry name" value="ABC_transporter-like_CS"/>
</dbReference>
<keyword evidence="11" id="KW-1185">Reference proteome</keyword>
<dbReference type="Gene3D" id="3.40.50.300">
    <property type="entry name" value="P-loop containing nucleotide triphosphate hydrolases"/>
    <property type="match status" value="1"/>
</dbReference>
<dbReference type="GO" id="GO:0055052">
    <property type="term" value="C:ATP-binding cassette (ABC) transporter complex, substrate-binding subunit-containing"/>
    <property type="evidence" value="ECO:0007669"/>
    <property type="project" value="TreeGrafter"/>
</dbReference>
<keyword evidence="8" id="KW-0472">Membrane</keyword>
<gene>
    <name evidence="10" type="ORF">B5V02_20110</name>
</gene>
<name>A0A2W7C583_9HYPH</name>
<dbReference type="InterPro" id="IPR015855">
    <property type="entry name" value="ABC_transpr_MalK-like"/>
</dbReference>
<evidence type="ECO:0000256" key="7">
    <source>
        <dbReference type="ARBA" id="ARBA00022967"/>
    </source>
</evidence>
<comment type="caution">
    <text evidence="10">The sequence shown here is derived from an EMBL/GenBank/DDBJ whole genome shotgun (WGS) entry which is preliminary data.</text>
</comment>
<evidence type="ECO:0000256" key="3">
    <source>
        <dbReference type="ARBA" id="ARBA00022448"/>
    </source>
</evidence>
<dbReference type="GO" id="GO:0008643">
    <property type="term" value="P:carbohydrate transport"/>
    <property type="evidence" value="ECO:0007669"/>
    <property type="project" value="InterPro"/>
</dbReference>
<evidence type="ECO:0000256" key="8">
    <source>
        <dbReference type="ARBA" id="ARBA00023136"/>
    </source>
</evidence>
<evidence type="ECO:0000256" key="2">
    <source>
        <dbReference type="ARBA" id="ARBA00005417"/>
    </source>
</evidence>
<dbReference type="InterPro" id="IPR012340">
    <property type="entry name" value="NA-bd_OB-fold"/>
</dbReference>
<dbReference type="PROSITE" id="PS50893">
    <property type="entry name" value="ABC_TRANSPORTER_2"/>
    <property type="match status" value="1"/>
</dbReference>
<sequence length="369" mass="40561">MAEVSLKDVEKRYAMVPVLSGLNLDIEDGEFTVLVGPSGCGKTTTLNMIAGLESITSGTLRIGARDVTGLPPKDRDIAMVFQSYALFPHMTVRDNIAFGMKIRKTPKADIETQIRQVAQRLHIYDLLDRLPKALSGGQRQRVALGRALVRRPGVFLMDEPLSNLDAKMRIEARSFLTKMHQEIGTTTVYVTHDQAEAMTMGSKIVVMNGGKIQQAAAPLEVYNRPANQFVAGFIGSPAMNFLRLVYDGSSLSDQACGLRIAVPENRRAALAGQKGTMVTLGVRPEHFRILQPGAIPGVDSIAFNVDVVQHLGHEILLDLSIGDHRCIARLPPSDRSKLGESRLFSIDMDHVHYFDGESGRNLIDYGRQQ</sequence>
<evidence type="ECO:0000256" key="5">
    <source>
        <dbReference type="ARBA" id="ARBA00022741"/>
    </source>
</evidence>
<dbReference type="CDD" id="cd03301">
    <property type="entry name" value="ABC_MalK_N"/>
    <property type="match status" value="1"/>
</dbReference>
<dbReference type="InterPro" id="IPR003593">
    <property type="entry name" value="AAA+_ATPase"/>
</dbReference>
<comment type="similarity">
    <text evidence="2">Belongs to the ABC transporter superfamily.</text>
</comment>
<dbReference type="FunFam" id="3.40.50.300:FF:000042">
    <property type="entry name" value="Maltose/maltodextrin ABC transporter, ATP-binding protein"/>
    <property type="match status" value="1"/>
</dbReference>
<evidence type="ECO:0000313" key="10">
    <source>
        <dbReference type="EMBL" id="PZV36988.1"/>
    </source>
</evidence>
<dbReference type="InterPro" id="IPR040582">
    <property type="entry name" value="OB_MalK-like"/>
</dbReference>
<evidence type="ECO:0000313" key="11">
    <source>
        <dbReference type="Proteomes" id="UP000248616"/>
    </source>
</evidence>
<dbReference type="Proteomes" id="UP000248616">
    <property type="component" value="Unassembled WGS sequence"/>
</dbReference>
<dbReference type="Gene3D" id="2.40.50.140">
    <property type="entry name" value="Nucleic acid-binding proteins"/>
    <property type="match status" value="1"/>
</dbReference>
<accession>A0A2W7C583</accession>
<reference evidence="11" key="1">
    <citation type="submission" date="2017-03" db="EMBL/GenBank/DDBJ databases">
        <authorList>
            <person name="Safronova V.I."/>
            <person name="Sazanova A.L."/>
            <person name="Chirak E.R."/>
        </authorList>
    </citation>
    <scope>NUCLEOTIDE SEQUENCE [LARGE SCALE GENOMIC DNA]</scope>
    <source>
        <strain evidence="11">Ach-343</strain>
    </source>
</reference>
<dbReference type="PROSITE" id="PS00211">
    <property type="entry name" value="ABC_TRANSPORTER_1"/>
    <property type="match status" value="1"/>
</dbReference>
<keyword evidence="6 10" id="KW-0067">ATP-binding</keyword>
<dbReference type="Pfam" id="PF00005">
    <property type="entry name" value="ABC_tran"/>
    <property type="match status" value="1"/>
</dbReference>
<dbReference type="SUPFAM" id="SSF52540">
    <property type="entry name" value="P-loop containing nucleoside triphosphate hydrolases"/>
    <property type="match status" value="1"/>
</dbReference>
<dbReference type="SMART" id="SM00382">
    <property type="entry name" value="AAA"/>
    <property type="match status" value="1"/>
</dbReference>
<organism evidence="10 11">
    <name type="scientific">Mesorhizobium kowhaii</name>
    <dbReference type="NCBI Taxonomy" id="1300272"/>
    <lineage>
        <taxon>Bacteria</taxon>
        <taxon>Pseudomonadati</taxon>
        <taxon>Pseudomonadota</taxon>
        <taxon>Alphaproteobacteria</taxon>
        <taxon>Hyphomicrobiales</taxon>
        <taxon>Phyllobacteriaceae</taxon>
        <taxon>Mesorhizobium</taxon>
    </lineage>
</organism>
<dbReference type="RefSeq" id="WP_111545892.1">
    <property type="nucleotide sequence ID" value="NZ_MZXV01000040.1"/>
</dbReference>
<dbReference type="InterPro" id="IPR008995">
    <property type="entry name" value="Mo/tungstate-bd_C_term_dom"/>
</dbReference>
<dbReference type="SUPFAM" id="SSF50331">
    <property type="entry name" value="MOP-like"/>
    <property type="match status" value="1"/>
</dbReference>
<feature type="domain" description="ABC transporter" evidence="9">
    <location>
        <begin position="4"/>
        <end position="234"/>
    </location>
</feature>
<keyword evidence="7" id="KW-1278">Translocase</keyword>
<dbReference type="InterPro" id="IPR047641">
    <property type="entry name" value="ABC_transpr_MalK/UgpC-like"/>
</dbReference>